<reference evidence="1" key="2">
    <citation type="journal article" date="2021" name="Microbiome">
        <title>Successional dynamics and alternative stable states in a saline activated sludge microbial community over 9 years.</title>
        <authorList>
            <person name="Wang Y."/>
            <person name="Ye J."/>
            <person name="Ju F."/>
            <person name="Liu L."/>
            <person name="Boyd J.A."/>
            <person name="Deng Y."/>
            <person name="Parks D.H."/>
            <person name="Jiang X."/>
            <person name="Yin X."/>
            <person name="Woodcroft B.J."/>
            <person name="Tyson G.W."/>
            <person name="Hugenholtz P."/>
            <person name="Polz M.F."/>
            <person name="Zhang T."/>
        </authorList>
    </citation>
    <scope>NUCLEOTIDE SEQUENCE</scope>
    <source>
        <strain evidence="1">HKST-UBA01</strain>
    </source>
</reference>
<dbReference type="AlphaFoldDB" id="A0A955LGA6"/>
<dbReference type="EMBL" id="JAGQKX010000016">
    <property type="protein sequence ID" value="MCA9389971.1"/>
    <property type="molecule type" value="Genomic_DNA"/>
</dbReference>
<accession>A0A955LGA6</accession>
<comment type="caution">
    <text evidence="1">The sequence shown here is derived from an EMBL/GenBank/DDBJ whole genome shotgun (WGS) entry which is preliminary data.</text>
</comment>
<dbReference type="InterPro" id="IPR007817">
    <property type="entry name" value="Isocyanide_synthase_DIT1"/>
</dbReference>
<organism evidence="1 2">
    <name type="scientific">candidate division WWE3 bacterium</name>
    <dbReference type="NCBI Taxonomy" id="2053526"/>
    <lineage>
        <taxon>Bacteria</taxon>
        <taxon>Katanobacteria</taxon>
    </lineage>
</organism>
<gene>
    <name evidence="1" type="ORF">KC571_01090</name>
</gene>
<reference evidence="1" key="1">
    <citation type="submission" date="2020-04" db="EMBL/GenBank/DDBJ databases">
        <authorList>
            <person name="Zhang T."/>
        </authorList>
    </citation>
    <scope>NUCLEOTIDE SEQUENCE</scope>
    <source>
        <strain evidence="1">HKST-UBA01</strain>
    </source>
</reference>
<name>A0A955LGA6_UNCKA</name>
<evidence type="ECO:0000313" key="2">
    <source>
        <dbReference type="Proteomes" id="UP000701698"/>
    </source>
</evidence>
<protein>
    <submittedName>
        <fullName evidence="1">L-tyrosine/L-tryptophan isonitrile synthase family protein</fullName>
    </submittedName>
</protein>
<dbReference type="Pfam" id="PF05141">
    <property type="entry name" value="DIT1_PvcA"/>
    <property type="match status" value="1"/>
</dbReference>
<dbReference type="Proteomes" id="UP000701698">
    <property type="component" value="Unassembled WGS sequence"/>
</dbReference>
<evidence type="ECO:0000313" key="1">
    <source>
        <dbReference type="EMBL" id="MCA9389971.1"/>
    </source>
</evidence>
<sequence length="335" mass="39029">MTEQDYLKKFIFDKEPYMLTDHDRKTIEFEGMESFIFRKLTTAKYKASALPAGLEDKVTKIIRRCVAEEKPIHLTVPFGGYKKWQFASYPYPDWAEVFNISHLRNFLKPIAAAYKHGVILQYFSDEIFISRMNNYPEEDVLAYNESFQKLIHWYQSYFPPNLMLRFSKIRDEISQEKLMKRFDQTIETLREKWESVPPEDRALRLAKSARNYKGDLESLTPKEKEKILWESTLVHDAFIFGDWDKDVTWAFGDLMIPLGFRYTGSWGVHLKSSPSSTVQFWIGTGALKHRNDGSLVSTILTYDQFTKAQSNITMVPIELLPASLKNVSQIAVVGK</sequence>
<proteinExistence type="predicted"/>